<organism evidence="1 2">
    <name type="scientific">Pandoraea oxalativorans</name>
    <dbReference type="NCBI Taxonomy" id="573737"/>
    <lineage>
        <taxon>Bacteria</taxon>
        <taxon>Pseudomonadati</taxon>
        <taxon>Pseudomonadota</taxon>
        <taxon>Betaproteobacteria</taxon>
        <taxon>Burkholderiales</taxon>
        <taxon>Burkholderiaceae</taxon>
        <taxon>Pandoraea</taxon>
    </lineage>
</organism>
<dbReference type="AlphaFoldDB" id="A0A192B0T1"/>
<keyword evidence="1" id="KW-0614">Plasmid</keyword>
<gene>
    <name evidence="1" type="ORF">MB84_31430</name>
</gene>
<geneLocation type="plasmid" evidence="1 2">
    <name>pPO70-1</name>
</geneLocation>
<accession>A0A192B0T1</accession>
<dbReference type="Proteomes" id="UP000035050">
    <property type="component" value="Plasmid pPO70-1"/>
</dbReference>
<dbReference type="EMBL" id="CP011518">
    <property type="protein sequence ID" value="ANJ86770.1"/>
    <property type="molecule type" value="Genomic_DNA"/>
</dbReference>
<proteinExistence type="predicted"/>
<keyword evidence="2" id="KW-1185">Reference proteome</keyword>
<name>A0A192B0T1_9BURK</name>
<reference evidence="1" key="1">
    <citation type="submission" date="2016-06" db="EMBL/GenBank/DDBJ databases">
        <title>Pandoraea oxalativorans DSM 23570 Genome Sequencing.</title>
        <authorList>
            <person name="Ee R."/>
            <person name="Lim Y.-L."/>
            <person name="Yong D."/>
            <person name="Yin W.-F."/>
            <person name="Chan K.-G."/>
        </authorList>
    </citation>
    <scope>NUCLEOTIDE SEQUENCE</scope>
    <source>
        <strain evidence="1">DSM 23570</strain>
        <plasmid evidence="1">pPO70-1</plasmid>
    </source>
</reference>
<evidence type="ECO:0000313" key="2">
    <source>
        <dbReference type="Proteomes" id="UP000035050"/>
    </source>
</evidence>
<protein>
    <submittedName>
        <fullName evidence="1">Uncharacterized protein</fullName>
    </submittedName>
</protein>
<evidence type="ECO:0000313" key="1">
    <source>
        <dbReference type="EMBL" id="ANJ86770.1"/>
    </source>
</evidence>
<dbReference type="KEGG" id="pox:MB84_31430"/>
<sequence>MLRTLATSVRLPAKRYLALAEELATLSTMLERLTKTDAKRLRERFGVGPQMAAVLERAHGA</sequence>